<sequence length="77" mass="9017">MAVWHQSPPRGLRGDGEIHPAHRRQSIREADFKRGVGEYYEALELQWITLIGIIRRYLKATVREFFLSPISGIPEYH</sequence>
<gene>
    <name evidence="2" type="ORF">BN873_10198</name>
</gene>
<reference evidence="2" key="1">
    <citation type="submission" date="2013-07" db="EMBL/GenBank/DDBJ databases">
        <authorList>
            <person name="McIlroy S."/>
        </authorList>
    </citation>
    <scope>NUCLEOTIDE SEQUENCE [LARGE SCALE GENOMIC DNA]</scope>
    <source>
        <strain evidence="2">Run_A_D11</strain>
    </source>
</reference>
<protein>
    <submittedName>
        <fullName evidence="2">Uncharacterized protein</fullName>
    </submittedName>
</protein>
<accession>W6M0L6</accession>
<dbReference type="AlphaFoldDB" id="W6M0L6"/>
<dbReference type="EMBL" id="CBTJ020000001">
    <property type="protein sequence ID" value="CDI00942.1"/>
    <property type="molecule type" value="Genomic_DNA"/>
</dbReference>
<evidence type="ECO:0000256" key="1">
    <source>
        <dbReference type="SAM" id="MobiDB-lite"/>
    </source>
</evidence>
<reference evidence="2" key="2">
    <citation type="submission" date="2014-03" db="EMBL/GenBank/DDBJ databases">
        <title>Candidatus Competibacter-lineage genomes retrieved from metagenomes reveal functional metabolic diversity.</title>
        <authorList>
            <person name="McIlroy S.J."/>
            <person name="Albertsen M."/>
            <person name="Andresen E.K."/>
            <person name="Saunders A.M."/>
            <person name="Kristiansen R."/>
            <person name="Stokholm-Bjerregaard M."/>
            <person name="Nielsen K.L."/>
            <person name="Nielsen P.H."/>
        </authorList>
    </citation>
    <scope>NUCLEOTIDE SEQUENCE</scope>
    <source>
        <strain evidence="2">Run_A_D11</strain>
    </source>
</reference>
<comment type="caution">
    <text evidence="2">The sequence shown here is derived from an EMBL/GenBank/DDBJ whole genome shotgun (WGS) entry which is preliminary data.</text>
</comment>
<feature type="compositionally biased region" description="Basic and acidic residues" evidence="1">
    <location>
        <begin position="12"/>
        <end position="21"/>
    </location>
</feature>
<name>W6M0L6_9GAMM</name>
<proteinExistence type="predicted"/>
<feature type="region of interest" description="Disordered" evidence="1">
    <location>
        <begin position="1"/>
        <end position="21"/>
    </location>
</feature>
<evidence type="ECO:0000313" key="3">
    <source>
        <dbReference type="Proteomes" id="UP000035760"/>
    </source>
</evidence>
<evidence type="ECO:0000313" key="2">
    <source>
        <dbReference type="EMBL" id="CDI00942.1"/>
    </source>
</evidence>
<dbReference type="Proteomes" id="UP000035760">
    <property type="component" value="Unassembled WGS sequence"/>
</dbReference>
<keyword evidence="3" id="KW-1185">Reference proteome</keyword>
<organism evidence="2 3">
    <name type="scientific">Candidatus Competibacter denitrificans Run_A_D11</name>
    <dbReference type="NCBI Taxonomy" id="1400863"/>
    <lineage>
        <taxon>Bacteria</taxon>
        <taxon>Pseudomonadati</taxon>
        <taxon>Pseudomonadota</taxon>
        <taxon>Gammaproteobacteria</taxon>
        <taxon>Candidatus Competibacteraceae</taxon>
        <taxon>Candidatus Competibacter</taxon>
    </lineage>
</organism>